<evidence type="ECO:0000256" key="1">
    <source>
        <dbReference type="ARBA" id="ARBA00023015"/>
    </source>
</evidence>
<feature type="domain" description="HTH lacI-type" evidence="4">
    <location>
        <begin position="5"/>
        <end position="60"/>
    </location>
</feature>
<dbReference type="AlphaFoldDB" id="A0A154V432"/>
<keyword evidence="2" id="KW-0238">DNA-binding</keyword>
<dbReference type="GO" id="GO:0003700">
    <property type="term" value="F:DNA-binding transcription factor activity"/>
    <property type="evidence" value="ECO:0007669"/>
    <property type="project" value="TreeGrafter"/>
</dbReference>
<dbReference type="SUPFAM" id="SSF53822">
    <property type="entry name" value="Periplasmic binding protein-like I"/>
    <property type="match status" value="1"/>
</dbReference>
<reference evidence="5 6" key="1">
    <citation type="submission" date="2016-01" db="EMBL/GenBank/DDBJ databases">
        <title>Draft genome sequence of Clavibacter michiganensis subsp. tessellarius DOAB 609.</title>
        <authorList>
            <person name="Tambong J.T."/>
        </authorList>
    </citation>
    <scope>NUCLEOTIDE SEQUENCE [LARGE SCALE GENOMIC DNA]</scope>
    <source>
        <strain evidence="5 6">DOAB 609</strain>
    </source>
</reference>
<dbReference type="PROSITE" id="PS50932">
    <property type="entry name" value="HTH_LACI_2"/>
    <property type="match status" value="1"/>
</dbReference>
<evidence type="ECO:0000256" key="2">
    <source>
        <dbReference type="ARBA" id="ARBA00023125"/>
    </source>
</evidence>
<dbReference type="SMART" id="SM00354">
    <property type="entry name" value="HTH_LACI"/>
    <property type="match status" value="1"/>
</dbReference>
<dbReference type="Gene3D" id="3.40.50.2300">
    <property type="match status" value="2"/>
</dbReference>
<dbReference type="Pfam" id="PF13377">
    <property type="entry name" value="Peripla_BP_3"/>
    <property type="match status" value="1"/>
</dbReference>
<dbReference type="Pfam" id="PF00356">
    <property type="entry name" value="LacI"/>
    <property type="match status" value="1"/>
</dbReference>
<organism evidence="5 6">
    <name type="scientific">Clavibacter tessellarius</name>
    <dbReference type="NCBI Taxonomy" id="31965"/>
    <lineage>
        <taxon>Bacteria</taxon>
        <taxon>Bacillati</taxon>
        <taxon>Actinomycetota</taxon>
        <taxon>Actinomycetes</taxon>
        <taxon>Micrococcales</taxon>
        <taxon>Microbacteriaceae</taxon>
        <taxon>Clavibacter</taxon>
    </lineage>
</organism>
<dbReference type="InterPro" id="IPR000843">
    <property type="entry name" value="HTH_LacI"/>
</dbReference>
<dbReference type="PRINTS" id="PR00036">
    <property type="entry name" value="HTHLACI"/>
</dbReference>
<dbReference type="RefSeq" id="WP_063070651.1">
    <property type="nucleotide sequence ID" value="NZ_LQXA01000013.1"/>
</dbReference>
<protein>
    <submittedName>
        <fullName evidence="5">LacI family transcriptional regulator</fullName>
    </submittedName>
</protein>
<comment type="caution">
    <text evidence="5">The sequence shown here is derived from an EMBL/GenBank/DDBJ whole genome shotgun (WGS) entry which is preliminary data.</text>
</comment>
<keyword evidence="1" id="KW-0805">Transcription regulation</keyword>
<gene>
    <name evidence="5" type="ORF">AWH51_04935</name>
</gene>
<dbReference type="InterPro" id="IPR046335">
    <property type="entry name" value="LacI/GalR-like_sensor"/>
</dbReference>
<accession>A0A154V432</accession>
<evidence type="ECO:0000313" key="6">
    <source>
        <dbReference type="Proteomes" id="UP000076218"/>
    </source>
</evidence>
<evidence type="ECO:0000256" key="3">
    <source>
        <dbReference type="ARBA" id="ARBA00023163"/>
    </source>
</evidence>
<dbReference type="STRING" id="31965.AWH51_04935"/>
<evidence type="ECO:0000259" key="4">
    <source>
        <dbReference type="PROSITE" id="PS50932"/>
    </source>
</evidence>
<dbReference type="EMBL" id="LQXA01000013">
    <property type="protein sequence ID" value="KZC96130.1"/>
    <property type="molecule type" value="Genomic_DNA"/>
</dbReference>
<dbReference type="PANTHER" id="PTHR30146">
    <property type="entry name" value="LACI-RELATED TRANSCRIPTIONAL REPRESSOR"/>
    <property type="match status" value="1"/>
</dbReference>
<sequence length="341" mass="36460">MRKPATIRDVARTAGVSVSVVSRVLNDGSGPVAVDTRRRVVEAIAELDFRPRAAARELSHGQALAIGLVLPDLTNPFFARLADRIVWEARARGAQVLLMTTQEDAHVEGESLTSLLDRSVGGVIATPAGDNLEKWERLRRAGVDMVFVDRTLDGLDDIDVVSIQNDASAARATDHLVALGHTRIAIISGPADTSTGRARVAGYRASLRAAGIDADPALVRDVPFRGDLGADAVTALLALPEPPTALVVANTAQVGVAVRRIQQLGIRVPEDLSLVVFDDNPWSELVSPPLSVVRQPIDMLARHSVELVLARMQGRIPSEPQRIEVQADFVPRSSSAAPPAR</sequence>
<dbReference type="Gene3D" id="1.10.260.40">
    <property type="entry name" value="lambda repressor-like DNA-binding domains"/>
    <property type="match status" value="1"/>
</dbReference>
<dbReference type="Proteomes" id="UP000076218">
    <property type="component" value="Unassembled WGS sequence"/>
</dbReference>
<dbReference type="CDD" id="cd06299">
    <property type="entry name" value="PBP1_LacI-like"/>
    <property type="match status" value="1"/>
</dbReference>
<dbReference type="InterPro" id="IPR010982">
    <property type="entry name" value="Lambda_DNA-bd_dom_sf"/>
</dbReference>
<dbReference type="PANTHER" id="PTHR30146:SF109">
    <property type="entry name" value="HTH-TYPE TRANSCRIPTIONAL REGULATOR GALS"/>
    <property type="match status" value="1"/>
</dbReference>
<dbReference type="InterPro" id="IPR028082">
    <property type="entry name" value="Peripla_BP_I"/>
</dbReference>
<dbReference type="SUPFAM" id="SSF47413">
    <property type="entry name" value="lambda repressor-like DNA-binding domains"/>
    <property type="match status" value="1"/>
</dbReference>
<name>A0A154V432_9MICO</name>
<dbReference type="OrthoDB" id="37081at2"/>
<proteinExistence type="predicted"/>
<evidence type="ECO:0000313" key="5">
    <source>
        <dbReference type="EMBL" id="KZC96130.1"/>
    </source>
</evidence>
<keyword evidence="3" id="KW-0804">Transcription</keyword>
<dbReference type="GO" id="GO:0000976">
    <property type="term" value="F:transcription cis-regulatory region binding"/>
    <property type="evidence" value="ECO:0007669"/>
    <property type="project" value="TreeGrafter"/>
</dbReference>